<evidence type="ECO:0000256" key="1">
    <source>
        <dbReference type="ARBA" id="ARBA00038283"/>
    </source>
</evidence>
<gene>
    <name evidence="3" type="ORF">CVT08_10070</name>
</gene>
<keyword evidence="3" id="KW-0614">Plasmid</keyword>
<reference evidence="3 4" key="1">
    <citation type="journal article" date="2018" name="Emerg. Microbes Infect.">
        <title>Genomic analysis of oral Campylobacter concisus strains identified a potential bacterial molecular marker associated with active Crohn's disease.</title>
        <authorList>
            <person name="Liu F."/>
            <person name="Ma R."/>
            <person name="Tay C.Y.A."/>
            <person name="Octavia S."/>
            <person name="Lan R."/>
            <person name="Chung H.K.L."/>
            <person name="Riordan S.M."/>
            <person name="Grimm M.C."/>
            <person name="Leong R.W."/>
            <person name="Tanaka M.M."/>
            <person name="Connor S."/>
            <person name="Zhang L."/>
        </authorList>
    </citation>
    <scope>NUCLEOTIDE SEQUENCE [LARGE SCALE GENOMIC DNA]</scope>
    <source>
        <strain evidence="3 4">P13UCO-S1</strain>
    </source>
</reference>
<dbReference type="AlphaFoldDB" id="A0A7S9WX89"/>
<dbReference type="Gene3D" id="1.10.10.10">
    <property type="entry name" value="Winged helix-like DNA-binding domain superfamily/Winged helix DNA-binding domain"/>
    <property type="match status" value="1"/>
</dbReference>
<dbReference type="InterPro" id="IPR036388">
    <property type="entry name" value="WH-like_DNA-bd_sf"/>
</dbReference>
<dbReference type="Pfam" id="PF21205">
    <property type="entry name" value="Rep3_C"/>
    <property type="match status" value="1"/>
</dbReference>
<dbReference type="InterPro" id="IPR000525">
    <property type="entry name" value="Initiator_Rep_WH1"/>
</dbReference>
<dbReference type="Proteomes" id="UP000594707">
    <property type="component" value="Plasmid pADS1"/>
</dbReference>
<comment type="similarity">
    <text evidence="1">Belongs to the initiator RepB protein family.</text>
</comment>
<evidence type="ECO:0000313" key="4">
    <source>
        <dbReference type="Proteomes" id="UP000594707"/>
    </source>
</evidence>
<dbReference type="Pfam" id="PF01051">
    <property type="entry name" value="Rep3_N"/>
    <property type="match status" value="1"/>
</dbReference>
<dbReference type="RefSeq" id="WP_107857025.1">
    <property type="nucleotide sequence ID" value="NZ_CP060706.1"/>
</dbReference>
<dbReference type="SUPFAM" id="SSF46785">
    <property type="entry name" value="Winged helix' DNA-binding domain"/>
    <property type="match status" value="1"/>
</dbReference>
<geneLocation type="plasmid" evidence="3 4">
    <name>pADS1</name>
</geneLocation>
<dbReference type="GO" id="GO:0003887">
    <property type="term" value="F:DNA-directed DNA polymerase activity"/>
    <property type="evidence" value="ECO:0007669"/>
    <property type="project" value="InterPro"/>
</dbReference>
<feature type="domain" description="Initiator Rep protein WH1" evidence="2">
    <location>
        <begin position="6"/>
        <end position="150"/>
    </location>
</feature>
<accession>A0A7S9WX89</accession>
<name>A0A7S9WX89_9BACT</name>
<protein>
    <submittedName>
        <fullName evidence="3">Replication initiation protein</fullName>
    </submittedName>
</protein>
<evidence type="ECO:0000259" key="2">
    <source>
        <dbReference type="Pfam" id="PF01051"/>
    </source>
</evidence>
<sequence length="339" mass="39737">MQELTKYDNKLNLLNFKGLSKIENNLFFAILTLLKDKGTQTITLNMYEIMQYTERNLTMVEAINLTHSAVDKIIKTACRFELDERTTRFFTLFEVFDIDNKTLDIKVKITPTFEAMLNGVWKEKQYTIFELAEFSELSSKYSQTIYRLCKQFRLSGEFIMRWADFLERLDIPQSYAVADIDKRILKQVIKDFNEPTVFNPNKPIFKNFKIEKIKGRGRGRPITHIKFSFTPEVGEKNEVQEQLRELREMRQNEIKNAPTLETRPGVFGGRVSHLDGFIGKYCYFKNKFDGGNDSCKIINLENLANGKLRATIKNQESEKIFFMEFETLQHLKNSLKVSD</sequence>
<dbReference type="InterPro" id="IPR036390">
    <property type="entry name" value="WH_DNA-bd_sf"/>
</dbReference>
<organism evidence="3 4">
    <name type="scientific">Campylobacter concisus</name>
    <dbReference type="NCBI Taxonomy" id="199"/>
    <lineage>
        <taxon>Bacteria</taxon>
        <taxon>Pseudomonadati</taxon>
        <taxon>Campylobacterota</taxon>
        <taxon>Epsilonproteobacteria</taxon>
        <taxon>Campylobacterales</taxon>
        <taxon>Campylobacteraceae</taxon>
        <taxon>Campylobacter</taxon>
    </lineage>
</organism>
<dbReference type="EMBL" id="CP060706">
    <property type="protein sequence ID" value="QPH96713.1"/>
    <property type="molecule type" value="Genomic_DNA"/>
</dbReference>
<dbReference type="GO" id="GO:0006270">
    <property type="term" value="P:DNA replication initiation"/>
    <property type="evidence" value="ECO:0007669"/>
    <property type="project" value="InterPro"/>
</dbReference>
<proteinExistence type="inferred from homology"/>
<evidence type="ECO:0000313" key="3">
    <source>
        <dbReference type="EMBL" id="QPH96713.1"/>
    </source>
</evidence>